<dbReference type="Proteomes" id="UP000051373">
    <property type="component" value="Unassembled WGS sequence"/>
</dbReference>
<comment type="caution">
    <text evidence="2">The sequence shown here is derived from an EMBL/GenBank/DDBJ whole genome shotgun (WGS) entry which is preliminary data.</text>
</comment>
<reference evidence="2 3" key="1">
    <citation type="journal article" date="2015" name="Microbiome">
        <title>Genomic resolution of linkages in carbon, nitrogen, and sulfur cycling among widespread estuary sediment bacteria.</title>
        <authorList>
            <person name="Baker B.J."/>
            <person name="Lazar C.S."/>
            <person name="Teske A.P."/>
            <person name="Dick G.J."/>
        </authorList>
    </citation>
    <scope>NUCLEOTIDE SEQUENCE [LARGE SCALE GENOMIC DNA]</scope>
    <source>
        <strain evidence="2">SM23_42</strain>
    </source>
</reference>
<feature type="transmembrane region" description="Helical" evidence="1">
    <location>
        <begin position="20"/>
        <end position="43"/>
    </location>
</feature>
<dbReference type="STRING" id="1703779.AMJ83_09570"/>
<proteinExistence type="predicted"/>
<keyword evidence="1" id="KW-1133">Transmembrane helix</keyword>
<evidence type="ECO:0000256" key="1">
    <source>
        <dbReference type="SAM" id="Phobius"/>
    </source>
</evidence>
<feature type="transmembrane region" description="Helical" evidence="1">
    <location>
        <begin position="80"/>
        <end position="98"/>
    </location>
</feature>
<keyword evidence="1" id="KW-0812">Transmembrane</keyword>
<gene>
    <name evidence="2" type="ORF">AMJ83_09570</name>
</gene>
<organism evidence="2 3">
    <name type="scientific">candidate division WOR_3 bacterium SM23_42</name>
    <dbReference type="NCBI Taxonomy" id="1703779"/>
    <lineage>
        <taxon>Bacteria</taxon>
        <taxon>Bacteria division WOR-3</taxon>
    </lineage>
</organism>
<dbReference type="EMBL" id="LJUJ01000024">
    <property type="protein sequence ID" value="KPK62845.1"/>
    <property type="molecule type" value="Genomic_DNA"/>
</dbReference>
<dbReference type="AlphaFoldDB" id="A0A0S8FTH6"/>
<sequence>MFAYLQDWLRGIETKHGVNPIVFAIIYFASVIPFWLSIYKIIAGLRDKNFTQVRTFGIILGLIIIAPFGYVALFGRNLPFWFWMIAVLVIGYSIYSVINRIKSARP</sequence>
<evidence type="ECO:0000313" key="3">
    <source>
        <dbReference type="Proteomes" id="UP000051373"/>
    </source>
</evidence>
<name>A0A0S8FTH6_UNCW3</name>
<protein>
    <submittedName>
        <fullName evidence="2">Uncharacterized protein</fullName>
    </submittedName>
</protein>
<feature type="transmembrane region" description="Helical" evidence="1">
    <location>
        <begin position="55"/>
        <end position="74"/>
    </location>
</feature>
<evidence type="ECO:0000313" key="2">
    <source>
        <dbReference type="EMBL" id="KPK62845.1"/>
    </source>
</evidence>
<keyword evidence="1" id="KW-0472">Membrane</keyword>
<accession>A0A0S8FTH6</accession>